<gene>
    <name evidence="18" type="primary">murB</name>
    <name evidence="18" type="ORF">CARN1_2541</name>
</gene>
<dbReference type="Gene3D" id="3.30.465.10">
    <property type="match status" value="1"/>
</dbReference>
<evidence type="ECO:0000256" key="5">
    <source>
        <dbReference type="ARBA" id="ARBA00012518"/>
    </source>
</evidence>
<dbReference type="InterPro" id="IPR003170">
    <property type="entry name" value="MurB"/>
</dbReference>
<dbReference type="SUPFAM" id="SSF56194">
    <property type="entry name" value="Uridine diphospho-N-Acetylenolpyruvylglucosamine reductase, MurB, C-terminal domain"/>
    <property type="match status" value="1"/>
</dbReference>
<evidence type="ECO:0000256" key="8">
    <source>
        <dbReference type="ARBA" id="ARBA00022630"/>
    </source>
</evidence>
<keyword evidence="10" id="KW-0521">NADP</keyword>
<evidence type="ECO:0000256" key="13">
    <source>
        <dbReference type="ARBA" id="ARBA00023002"/>
    </source>
</evidence>
<accession>E6PGU0</accession>
<keyword evidence="11" id="KW-0133">Cell shape</keyword>
<dbReference type="GO" id="GO:0051301">
    <property type="term" value="P:cell division"/>
    <property type="evidence" value="ECO:0007669"/>
    <property type="project" value="UniProtKB-KW"/>
</dbReference>
<comment type="pathway">
    <text evidence="4">Cell wall biogenesis; peptidoglycan biosynthesis.</text>
</comment>
<dbReference type="SUPFAM" id="SSF56176">
    <property type="entry name" value="FAD-binding/transporter-associated domain-like"/>
    <property type="match status" value="1"/>
</dbReference>
<comment type="function">
    <text evidence="2">Cell wall formation.</text>
</comment>
<dbReference type="InterPro" id="IPR036635">
    <property type="entry name" value="MurB_C_sf"/>
</dbReference>
<evidence type="ECO:0000256" key="14">
    <source>
        <dbReference type="ARBA" id="ARBA00023306"/>
    </source>
</evidence>
<dbReference type="UniPathway" id="UPA00219"/>
<dbReference type="Pfam" id="PF01565">
    <property type="entry name" value="FAD_binding_4"/>
    <property type="match status" value="1"/>
</dbReference>
<keyword evidence="14" id="KW-0131">Cell cycle</keyword>
<evidence type="ECO:0000256" key="3">
    <source>
        <dbReference type="ARBA" id="ARBA00004496"/>
    </source>
</evidence>
<comment type="catalytic activity">
    <reaction evidence="16">
        <text>UDP-N-acetyl-alpha-D-muramate + NADP(+) = UDP-N-acetyl-3-O-(1-carboxyvinyl)-alpha-D-glucosamine + NADPH + H(+)</text>
        <dbReference type="Rhea" id="RHEA:12248"/>
        <dbReference type="ChEBI" id="CHEBI:15378"/>
        <dbReference type="ChEBI" id="CHEBI:57783"/>
        <dbReference type="ChEBI" id="CHEBI:58349"/>
        <dbReference type="ChEBI" id="CHEBI:68483"/>
        <dbReference type="ChEBI" id="CHEBI:70757"/>
        <dbReference type="EC" id="1.3.1.98"/>
    </reaction>
</comment>
<evidence type="ECO:0000256" key="2">
    <source>
        <dbReference type="ARBA" id="ARBA00003921"/>
    </source>
</evidence>
<dbReference type="NCBIfam" id="TIGR00179">
    <property type="entry name" value="murB"/>
    <property type="match status" value="1"/>
</dbReference>
<protein>
    <recommendedName>
        <fullName evidence="5">UDP-N-acetylmuramate dehydrogenase</fullName>
        <ecNumber evidence="5">1.3.1.98</ecNumber>
    </recommendedName>
</protein>
<evidence type="ECO:0000313" key="18">
    <source>
        <dbReference type="EMBL" id="CBH75678.1"/>
    </source>
</evidence>
<evidence type="ECO:0000256" key="11">
    <source>
        <dbReference type="ARBA" id="ARBA00022960"/>
    </source>
</evidence>
<dbReference type="InterPro" id="IPR006094">
    <property type="entry name" value="Oxid_FAD_bind_N"/>
</dbReference>
<evidence type="ECO:0000256" key="9">
    <source>
        <dbReference type="ARBA" id="ARBA00022827"/>
    </source>
</evidence>
<keyword evidence="6" id="KW-0963">Cytoplasm</keyword>
<dbReference type="GO" id="GO:0009252">
    <property type="term" value="P:peptidoglycan biosynthetic process"/>
    <property type="evidence" value="ECO:0007669"/>
    <property type="project" value="UniProtKB-UniPathway"/>
</dbReference>
<keyword evidence="12" id="KW-0573">Peptidoglycan synthesis</keyword>
<keyword evidence="7" id="KW-0132">Cell division</keyword>
<evidence type="ECO:0000256" key="7">
    <source>
        <dbReference type="ARBA" id="ARBA00022618"/>
    </source>
</evidence>
<keyword evidence="15" id="KW-0961">Cell wall biogenesis/degradation</keyword>
<evidence type="ECO:0000256" key="15">
    <source>
        <dbReference type="ARBA" id="ARBA00023316"/>
    </source>
</evidence>
<name>E6PGU0_9ZZZZ</name>
<proteinExistence type="inferred from homology"/>
<comment type="caution">
    <text evidence="18">The sequence shown here is derived from an EMBL/GenBank/DDBJ whole genome shotgun (WGS) entry which is preliminary data.</text>
</comment>
<dbReference type="PANTHER" id="PTHR21071">
    <property type="entry name" value="UDP-N-ACETYLENOLPYRUVOYLGLUCOSAMINE REDUCTASE"/>
    <property type="match status" value="1"/>
</dbReference>
<dbReference type="InterPro" id="IPR016167">
    <property type="entry name" value="FAD-bd_PCMH_sub1"/>
</dbReference>
<evidence type="ECO:0000256" key="16">
    <source>
        <dbReference type="ARBA" id="ARBA00048914"/>
    </source>
</evidence>
<dbReference type="EC" id="1.3.1.98" evidence="5"/>
<keyword evidence="13 18" id="KW-0560">Oxidoreductase</keyword>
<dbReference type="HAMAP" id="MF_00037">
    <property type="entry name" value="MurB"/>
    <property type="match status" value="1"/>
</dbReference>
<evidence type="ECO:0000256" key="1">
    <source>
        <dbReference type="ARBA" id="ARBA00001974"/>
    </source>
</evidence>
<dbReference type="EMBL" id="CABL01000014">
    <property type="protein sequence ID" value="CBH75678.1"/>
    <property type="molecule type" value="Genomic_DNA"/>
</dbReference>
<comment type="subcellular location">
    <subcellularLocation>
        <location evidence="3">Cytoplasm</location>
    </subcellularLocation>
</comment>
<dbReference type="Gene3D" id="3.30.43.10">
    <property type="entry name" value="Uridine Diphospho-n-acetylenolpyruvylglucosamine Reductase, domain 2"/>
    <property type="match status" value="1"/>
</dbReference>
<dbReference type="InterPro" id="IPR036318">
    <property type="entry name" value="FAD-bd_PCMH-like_sf"/>
</dbReference>
<keyword evidence="9" id="KW-0274">FAD</keyword>
<reference evidence="18" key="1">
    <citation type="submission" date="2009-10" db="EMBL/GenBank/DDBJ databases">
        <title>Diversity of trophic interactions inside an arsenic-rich microbial ecosystem.</title>
        <authorList>
            <person name="Bertin P.N."/>
            <person name="Heinrich-Salmeron A."/>
            <person name="Pelletier E."/>
            <person name="Goulhen-Chollet F."/>
            <person name="Arsene-Ploetze F."/>
            <person name="Gallien S."/>
            <person name="Calteau A."/>
            <person name="Vallenet D."/>
            <person name="Casiot C."/>
            <person name="Chane-Woon-Ming B."/>
            <person name="Giloteaux L."/>
            <person name="Barakat M."/>
            <person name="Bonnefoy V."/>
            <person name="Bruneel O."/>
            <person name="Chandler M."/>
            <person name="Cleiss J."/>
            <person name="Duran R."/>
            <person name="Elbaz-Poulichet F."/>
            <person name="Fonknechten N."/>
            <person name="Lauga B."/>
            <person name="Mornico D."/>
            <person name="Ortet P."/>
            <person name="Schaeffer C."/>
            <person name="Siguier P."/>
            <person name="Alexander Thil Smith A."/>
            <person name="Van Dorsselaer A."/>
            <person name="Weissenbach J."/>
            <person name="Medigue C."/>
            <person name="Le Paslier D."/>
        </authorList>
    </citation>
    <scope>NUCLEOTIDE SEQUENCE</scope>
</reference>
<evidence type="ECO:0000256" key="4">
    <source>
        <dbReference type="ARBA" id="ARBA00004752"/>
    </source>
</evidence>
<feature type="domain" description="FAD-binding PCMH-type" evidence="17">
    <location>
        <begin position="43"/>
        <end position="208"/>
    </location>
</feature>
<dbReference type="PANTHER" id="PTHR21071:SF4">
    <property type="entry name" value="UDP-N-ACETYLENOLPYRUVOYLGLUCOSAMINE REDUCTASE"/>
    <property type="match status" value="1"/>
</dbReference>
<organism evidence="18">
    <name type="scientific">mine drainage metagenome</name>
    <dbReference type="NCBI Taxonomy" id="410659"/>
    <lineage>
        <taxon>unclassified sequences</taxon>
        <taxon>metagenomes</taxon>
        <taxon>ecological metagenomes</taxon>
    </lineage>
</organism>
<dbReference type="Pfam" id="PF02873">
    <property type="entry name" value="MurB_C"/>
    <property type="match status" value="1"/>
</dbReference>
<comment type="cofactor">
    <cofactor evidence="1">
        <name>FAD</name>
        <dbReference type="ChEBI" id="CHEBI:57692"/>
    </cofactor>
</comment>
<sequence length="327" mass="34925">MSLTTAASMKSLLDDDDRAMLRELLSDRVLFDEPLAAYTSWKIGGPADAFAQLERENELAAVLAHCVRRRLPWFVLGSGSNLLVGDGGLRGIVLRLGGDFARVDVRASDESVRVIAGASASMAAITARAASAGAVGIGSLAGIPGTLGGSLRMNAGTDREMGDFIRDVRVQSPSRPAPHSVDIRYFYRHTSLARDAVVVGAELAFARGDARSVREEMQARLVRRKQTQPIALPNAGSCFRNPEGEKAARLIEAVGAKGWREGDAEVSPLHANFINNLGAASACDVATLLARVRRAVLERFGIGLELEVHLVGVFIDRQWDGGNGRVA</sequence>
<dbReference type="AlphaFoldDB" id="E6PGU0"/>
<keyword evidence="8" id="KW-0285">Flavoprotein</keyword>
<dbReference type="InterPro" id="IPR011601">
    <property type="entry name" value="MurB_C"/>
</dbReference>
<evidence type="ECO:0000256" key="10">
    <source>
        <dbReference type="ARBA" id="ARBA00022857"/>
    </source>
</evidence>
<dbReference type="GO" id="GO:0008360">
    <property type="term" value="P:regulation of cell shape"/>
    <property type="evidence" value="ECO:0007669"/>
    <property type="project" value="UniProtKB-KW"/>
</dbReference>
<dbReference type="Gene3D" id="3.90.78.10">
    <property type="entry name" value="UDP-N-acetylenolpyruvoylglucosamine reductase, C-terminal domain"/>
    <property type="match status" value="1"/>
</dbReference>
<dbReference type="InterPro" id="IPR016166">
    <property type="entry name" value="FAD-bd_PCMH"/>
</dbReference>
<dbReference type="GO" id="GO:0008762">
    <property type="term" value="F:UDP-N-acetylmuramate dehydrogenase activity"/>
    <property type="evidence" value="ECO:0007669"/>
    <property type="project" value="UniProtKB-EC"/>
</dbReference>
<evidence type="ECO:0000259" key="17">
    <source>
        <dbReference type="PROSITE" id="PS51387"/>
    </source>
</evidence>
<evidence type="ECO:0000256" key="6">
    <source>
        <dbReference type="ARBA" id="ARBA00022490"/>
    </source>
</evidence>
<dbReference type="NCBIfam" id="NF010480">
    <property type="entry name" value="PRK13905.1"/>
    <property type="match status" value="1"/>
</dbReference>
<dbReference type="GO" id="GO:0071555">
    <property type="term" value="P:cell wall organization"/>
    <property type="evidence" value="ECO:0007669"/>
    <property type="project" value="UniProtKB-KW"/>
</dbReference>
<dbReference type="InterPro" id="IPR016169">
    <property type="entry name" value="FAD-bd_PCMH_sub2"/>
</dbReference>
<evidence type="ECO:0000256" key="12">
    <source>
        <dbReference type="ARBA" id="ARBA00022984"/>
    </source>
</evidence>
<dbReference type="PROSITE" id="PS51387">
    <property type="entry name" value="FAD_PCMH"/>
    <property type="match status" value="1"/>
</dbReference>
<dbReference type="GO" id="GO:0005829">
    <property type="term" value="C:cytosol"/>
    <property type="evidence" value="ECO:0007669"/>
    <property type="project" value="TreeGrafter"/>
</dbReference>
<dbReference type="GO" id="GO:0071949">
    <property type="term" value="F:FAD binding"/>
    <property type="evidence" value="ECO:0007669"/>
    <property type="project" value="InterPro"/>
</dbReference>